<feature type="compositionally biased region" description="Basic and acidic residues" evidence="11">
    <location>
        <begin position="1010"/>
        <end position="1044"/>
    </location>
</feature>
<feature type="transmembrane region" description="Helical" evidence="10">
    <location>
        <begin position="809"/>
        <end position="828"/>
    </location>
</feature>
<dbReference type="Gene3D" id="3.40.50.1000">
    <property type="entry name" value="HAD superfamily/HAD-like"/>
    <property type="match status" value="1"/>
</dbReference>
<dbReference type="InterPro" id="IPR006534">
    <property type="entry name" value="P-type_ATPase_IIIA"/>
</dbReference>
<keyword evidence="5 10" id="KW-0547">Nucleotide-binding</keyword>
<dbReference type="InterPro" id="IPR023299">
    <property type="entry name" value="ATPase_P-typ_cyto_dom_N"/>
</dbReference>
<dbReference type="SUPFAM" id="SSF81665">
    <property type="entry name" value="Calcium ATPase, transmembrane domain M"/>
    <property type="match status" value="1"/>
</dbReference>
<keyword evidence="10" id="KW-0460">Magnesium</keyword>
<dbReference type="PRINTS" id="PR00120">
    <property type="entry name" value="HATPASE"/>
</dbReference>
<dbReference type="Pfam" id="PF00690">
    <property type="entry name" value="Cation_ATPase_N"/>
    <property type="match status" value="1"/>
</dbReference>
<feature type="compositionally biased region" description="Acidic residues" evidence="11">
    <location>
        <begin position="260"/>
        <end position="271"/>
    </location>
</feature>
<dbReference type="Proteomes" id="UP000322225">
    <property type="component" value="Chromosome 6"/>
</dbReference>
<dbReference type="OrthoDB" id="116380at2759"/>
<feature type="transmembrane region" description="Helical" evidence="10">
    <location>
        <begin position="386"/>
        <end position="414"/>
    </location>
</feature>
<proteinExistence type="inferred from homology"/>
<name>A0A5M6C718_9TREE</name>
<dbReference type="SUPFAM" id="SSF56784">
    <property type="entry name" value="HAD-like"/>
    <property type="match status" value="1"/>
</dbReference>
<organism evidence="12 13">
    <name type="scientific">Kwoniella shandongensis</name>
    <dbReference type="NCBI Taxonomy" id="1734106"/>
    <lineage>
        <taxon>Eukaryota</taxon>
        <taxon>Fungi</taxon>
        <taxon>Dikarya</taxon>
        <taxon>Basidiomycota</taxon>
        <taxon>Agaricomycotina</taxon>
        <taxon>Tremellomycetes</taxon>
        <taxon>Tremellales</taxon>
        <taxon>Cryptococcaceae</taxon>
        <taxon>Kwoniella</taxon>
    </lineage>
</organism>
<dbReference type="InterPro" id="IPR044492">
    <property type="entry name" value="P_typ_ATPase_HD_dom"/>
</dbReference>
<dbReference type="FunFam" id="1.20.1110.10:FF:000021">
    <property type="entry name" value="Plasma membrane ATPase"/>
    <property type="match status" value="1"/>
</dbReference>
<keyword evidence="6 10" id="KW-0067">ATP-binding</keyword>
<dbReference type="Pfam" id="PF00122">
    <property type="entry name" value="E1-E2_ATPase"/>
    <property type="match status" value="2"/>
</dbReference>
<dbReference type="Gene3D" id="3.40.1110.10">
    <property type="entry name" value="Calcium-transporting ATPase, cytoplasmic domain N"/>
    <property type="match status" value="1"/>
</dbReference>
<dbReference type="RefSeq" id="XP_031863842.1">
    <property type="nucleotide sequence ID" value="XM_032001679.1"/>
</dbReference>
<evidence type="ECO:0000256" key="1">
    <source>
        <dbReference type="ARBA" id="ARBA00003417"/>
    </source>
</evidence>
<protein>
    <recommendedName>
        <fullName evidence="10">Plasma membrane ATPase</fullName>
        <ecNumber evidence="10">7.1.2.1</ecNumber>
    </recommendedName>
</protein>
<dbReference type="GO" id="GO:0016887">
    <property type="term" value="F:ATP hydrolysis activity"/>
    <property type="evidence" value="ECO:0007669"/>
    <property type="project" value="InterPro"/>
</dbReference>
<feature type="transmembrane region" description="Helical" evidence="10">
    <location>
        <begin position="879"/>
        <end position="901"/>
    </location>
</feature>
<dbReference type="Gene3D" id="1.20.1110.10">
    <property type="entry name" value="Calcium-transporting ATPase, transmembrane domain"/>
    <property type="match status" value="2"/>
</dbReference>
<dbReference type="Gene3D" id="2.70.150.10">
    <property type="entry name" value="Calcium-transporting ATPase, cytoplasmic transduction domain A"/>
    <property type="match status" value="2"/>
</dbReference>
<comment type="catalytic activity">
    <reaction evidence="10">
        <text>ATP + H2O + H(+)(in) = ADP + phosphate + 2 H(+)(out)</text>
        <dbReference type="Rhea" id="RHEA:20852"/>
        <dbReference type="ChEBI" id="CHEBI:15377"/>
        <dbReference type="ChEBI" id="CHEBI:15378"/>
        <dbReference type="ChEBI" id="CHEBI:30616"/>
        <dbReference type="ChEBI" id="CHEBI:43474"/>
        <dbReference type="ChEBI" id="CHEBI:456216"/>
        <dbReference type="EC" id="7.1.2.1"/>
    </reaction>
</comment>
<dbReference type="SFLD" id="SFLDS00003">
    <property type="entry name" value="Haloacid_Dehalogenase"/>
    <property type="match status" value="1"/>
</dbReference>
<comment type="caution">
    <text evidence="10">Lacks conserved residue(s) required for the propagation of feature annotation.</text>
</comment>
<evidence type="ECO:0000256" key="5">
    <source>
        <dbReference type="ARBA" id="ARBA00022741"/>
    </source>
</evidence>
<keyword evidence="8 10" id="KW-1133">Transmembrane helix</keyword>
<reference evidence="12" key="2">
    <citation type="submission" date="2024-01" db="EMBL/GenBank/DDBJ databases">
        <title>Comparative genomics of Cryptococcus and Kwoniella reveals pathogenesis evolution and contrasting modes of karyotype evolution via chromosome fusion or intercentromeric recombination.</title>
        <authorList>
            <person name="Coelho M.A."/>
            <person name="David-Palma M."/>
            <person name="Shea T."/>
            <person name="Bowers K."/>
            <person name="McGinley-Smith S."/>
            <person name="Mohammad A.W."/>
            <person name="Gnirke A."/>
            <person name="Yurkov A.M."/>
            <person name="Nowrousian M."/>
            <person name="Sun S."/>
            <person name="Cuomo C.A."/>
            <person name="Heitman J."/>
        </authorList>
    </citation>
    <scope>NUCLEOTIDE SEQUENCE</scope>
    <source>
        <strain evidence="12">CBS 12478</strain>
    </source>
</reference>
<evidence type="ECO:0000256" key="3">
    <source>
        <dbReference type="ARBA" id="ARBA00008804"/>
    </source>
</evidence>
<evidence type="ECO:0000256" key="4">
    <source>
        <dbReference type="ARBA" id="ARBA00022692"/>
    </source>
</evidence>
<feature type="compositionally biased region" description="Low complexity" evidence="11">
    <location>
        <begin position="1105"/>
        <end position="1122"/>
    </location>
</feature>
<dbReference type="InterPro" id="IPR059000">
    <property type="entry name" value="ATPase_P-type_domA"/>
</dbReference>
<feature type="transmembrane region" description="Helical" evidence="10">
    <location>
        <begin position="778"/>
        <end position="797"/>
    </location>
</feature>
<keyword evidence="10" id="KW-0375">Hydrogen ion transport</keyword>
<comment type="function">
    <text evidence="1">The plasma membrane ATPase of plants and fungi is a hydrogen ion pump. The proton gradient it generates drives the active transport of nutrients by H(+)-symport. The resulting external acidification and/or internal alkinization may mediate growth responses.</text>
</comment>
<comment type="subcellular location">
    <subcellularLocation>
        <location evidence="10">Cell membrane</location>
        <topology evidence="10">Multi-pass membrane protein</topology>
    </subcellularLocation>
    <subcellularLocation>
        <location evidence="2">Membrane</location>
        <topology evidence="2">Multi-pass membrane protein</topology>
    </subcellularLocation>
</comment>
<dbReference type="InterPro" id="IPR023214">
    <property type="entry name" value="HAD_sf"/>
</dbReference>
<keyword evidence="10" id="KW-0813">Transport</keyword>
<reference evidence="12" key="1">
    <citation type="submission" date="2017-08" db="EMBL/GenBank/DDBJ databases">
        <authorList>
            <person name="Cuomo C."/>
            <person name="Billmyre B."/>
            <person name="Heitman J."/>
        </authorList>
    </citation>
    <scope>NUCLEOTIDE SEQUENCE</scope>
    <source>
        <strain evidence="12">CBS 12478</strain>
    </source>
</reference>
<evidence type="ECO:0000256" key="8">
    <source>
        <dbReference type="ARBA" id="ARBA00022989"/>
    </source>
</evidence>
<dbReference type="FunFam" id="3.40.50.1000:FF:000008">
    <property type="entry name" value="Plasma membrane ATPase"/>
    <property type="match status" value="1"/>
</dbReference>
<dbReference type="Pfam" id="PF00702">
    <property type="entry name" value="Hydrolase"/>
    <property type="match status" value="1"/>
</dbReference>
<evidence type="ECO:0000256" key="9">
    <source>
        <dbReference type="ARBA" id="ARBA00023136"/>
    </source>
</evidence>
<dbReference type="GO" id="GO:0008553">
    <property type="term" value="F:P-type proton-exporting transporter activity"/>
    <property type="evidence" value="ECO:0007669"/>
    <property type="project" value="UniProtKB-UniRule"/>
</dbReference>
<dbReference type="InterPro" id="IPR018303">
    <property type="entry name" value="ATPase_P-typ_P_site"/>
</dbReference>
<accession>A0A5M6C718</accession>
<feature type="compositionally biased region" description="Basic and acidic residues" evidence="11">
    <location>
        <begin position="1065"/>
        <end position="1090"/>
    </location>
</feature>
<dbReference type="InterPro" id="IPR023298">
    <property type="entry name" value="ATPase_P-typ_TM_dom_sf"/>
</dbReference>
<evidence type="ECO:0000313" key="13">
    <source>
        <dbReference type="Proteomes" id="UP000322225"/>
    </source>
</evidence>
<evidence type="ECO:0000256" key="2">
    <source>
        <dbReference type="ARBA" id="ARBA00004141"/>
    </source>
</evidence>
<evidence type="ECO:0000313" key="12">
    <source>
        <dbReference type="EMBL" id="WWD19361.1"/>
    </source>
</evidence>
<dbReference type="EC" id="7.1.2.1" evidence="10"/>
<dbReference type="InterPro" id="IPR008250">
    <property type="entry name" value="ATPase_P-typ_transduc_dom_A_sf"/>
</dbReference>
<keyword evidence="7 10" id="KW-1278">Translocase</keyword>
<evidence type="ECO:0000256" key="10">
    <source>
        <dbReference type="RuleBase" id="RU362083"/>
    </source>
</evidence>
<comment type="similarity">
    <text evidence="3 10">Belongs to the cation transport ATPase (P-type) (TC 3.A.3) family. Type IIIA subfamily.</text>
</comment>
<feature type="compositionally biased region" description="Basic and acidic residues" evidence="11">
    <location>
        <begin position="21"/>
        <end position="35"/>
    </location>
</feature>
<dbReference type="SFLD" id="SFLDG00002">
    <property type="entry name" value="C1.7:_P-type_atpase_like"/>
    <property type="match status" value="1"/>
</dbReference>
<dbReference type="EMBL" id="CP144056">
    <property type="protein sequence ID" value="WWD19361.1"/>
    <property type="molecule type" value="Genomic_DNA"/>
</dbReference>
<feature type="compositionally biased region" description="Polar residues" evidence="11">
    <location>
        <begin position="1049"/>
        <end position="1060"/>
    </location>
</feature>
<dbReference type="PRINTS" id="PR00119">
    <property type="entry name" value="CATATPASE"/>
</dbReference>
<keyword evidence="9 10" id="KW-0472">Membrane</keyword>
<dbReference type="KEGG" id="ksn:43585786"/>
<dbReference type="GO" id="GO:0120029">
    <property type="term" value="P:proton export across plasma membrane"/>
    <property type="evidence" value="ECO:0007669"/>
    <property type="project" value="UniProtKB-UniRule"/>
</dbReference>
<feature type="transmembrane region" description="Helical" evidence="10">
    <location>
        <begin position="344"/>
        <end position="366"/>
    </location>
</feature>
<dbReference type="InterPro" id="IPR001757">
    <property type="entry name" value="P_typ_ATPase"/>
</dbReference>
<keyword evidence="13" id="KW-1185">Reference proteome</keyword>
<dbReference type="PROSITE" id="PS00154">
    <property type="entry name" value="ATPASE_E1_E2"/>
    <property type="match status" value="1"/>
</dbReference>
<gene>
    <name evidence="12" type="ORF">CI109_103820</name>
</gene>
<dbReference type="AlphaFoldDB" id="A0A5M6C718"/>
<dbReference type="SMART" id="SM00831">
    <property type="entry name" value="Cation_ATPase_N"/>
    <property type="match status" value="1"/>
</dbReference>
<feature type="region of interest" description="Disordered" evidence="11">
    <location>
        <begin position="247"/>
        <end position="282"/>
    </location>
</feature>
<feature type="transmembrane region" description="Helical" evidence="10">
    <location>
        <begin position="913"/>
        <end position="937"/>
    </location>
</feature>
<dbReference type="NCBIfam" id="TIGR01647">
    <property type="entry name" value="ATPase-IIIA_H"/>
    <property type="match status" value="1"/>
</dbReference>
<evidence type="ECO:0000256" key="6">
    <source>
        <dbReference type="ARBA" id="ARBA00022840"/>
    </source>
</evidence>
<dbReference type="NCBIfam" id="TIGR01494">
    <property type="entry name" value="ATPase_P-type"/>
    <property type="match status" value="3"/>
</dbReference>
<sequence>MALTHRKNAHKDPENGDAEAEQQRNEQEEKKKYDGEEYDVLLRYVADQQQKLKNKKDDDGDEDDKDVKYVRKWYAPWKKTKVESSGKKIPPEWLETDRTKGISTSDVDERRKLAGYNELESPSENQFIKFISYFRGPILYVMELAVLLAAGLRDWIDFGVIIGILFLNAAVGWYQEKQAGDIVAQLKKGIALKTTVVRDGKEQELEARELVPGDIVVLEEGSTIAADAKILGEYSDKDGSKSKAILDKHEKTKKQSGHNDDDESDNDDHDDGPDKGPSVCSVDQSAITGESLAVDKFVGDVAYYTCGVKRGKCYAVVTVPAKQSFVGKTAALVSSSNEVGHFQIVLGGIGTTLLIIVVVFVFIVWIGGFFRGTGIAEPDQNNLLVYALIFLIIGVPVGLPVVTTTTLAVGAAYLARRKAIVQKLTAIESLAGVDILCSDKTGTLTANKLSLNDPYIAPDVDPNWFMAVAVLASSHNVRGLDPIDKVTIVGLKDYPKAQEMLKAGWKTHKFTPFDPVSKRITAEVEKDGKHYTCAKGAPNAILKLAKFDPATVAAYRSQAQGFATRGFRSLGVAVKEDGKEWELLGMLCMFDPPRSDTAKTIGEAHDLGISVKMLTGDAVAIAKETCKQLGLSTNVYDSEKLIGGGMSGSDIRDFVEAADGFAEVFPEHKYQVVNLLQERGHLTAMTGDGVNDAPSLKKADCGIAVEGASDAARTAADVVFLDEGLSTIITAIKVARQIFHRMKAYIIYRIALCVHLQVYLMLSILIRNETIRVDLVVFLAIFADVATIAIAYDRAPYAHQPVEWQLPKVWIISTIMGLLLAAGTWIVRGTLFLGNGGIIQNFGSVQEILFLEVALTESWIIFITRLAQEPGTPNVWPSWQLIGAVLGVDILASLFALFGWISGPAEHGGWIDIVTVVKIWCYSFGVTVIILLVYLILNKIRWLDNIGRTTRSKKNEKLENFLTDLQRLTIVHESDHNGSYFRFASNGANTPGEAAGGDDSKTATKGSKTKKSEKDTKKDKDETGGAAKDKSAVPDDEKKDKDVDGASAGQDSTPTPTEGESSAAEGDKTLNDHHGVEDKDRDGKRQEENLVTKQAAQQAGGGGQTQTQAQKTQAQNQGAAGTRFGDFTLGPRIGGNAHAASGNGKEKERGSSTDDNSSEGTHVDPN</sequence>
<dbReference type="GeneID" id="43585786"/>
<dbReference type="InterPro" id="IPR004014">
    <property type="entry name" value="ATPase_P-typ_cation-transptr_N"/>
</dbReference>
<evidence type="ECO:0000256" key="11">
    <source>
        <dbReference type="SAM" id="MobiDB-lite"/>
    </source>
</evidence>
<dbReference type="CDD" id="cd02076">
    <property type="entry name" value="P-type_ATPase_H"/>
    <property type="match status" value="1"/>
</dbReference>
<dbReference type="SUPFAM" id="SSF81653">
    <property type="entry name" value="Calcium ATPase, transduction domain A"/>
    <property type="match status" value="2"/>
</dbReference>
<feature type="region of interest" description="Disordered" evidence="11">
    <location>
        <begin position="1"/>
        <end position="36"/>
    </location>
</feature>
<dbReference type="InterPro" id="IPR036412">
    <property type="entry name" value="HAD-like_sf"/>
</dbReference>
<dbReference type="FunFam" id="3.40.1110.10:FF:000005">
    <property type="entry name" value="Plasma membrane ATPase"/>
    <property type="match status" value="1"/>
</dbReference>
<dbReference type="GO" id="GO:0005524">
    <property type="term" value="F:ATP binding"/>
    <property type="evidence" value="ECO:0007669"/>
    <property type="project" value="UniProtKB-UniRule"/>
</dbReference>
<keyword evidence="10" id="KW-0406">Ion transport</keyword>
<keyword evidence="4 10" id="KW-0812">Transmembrane</keyword>
<feature type="transmembrane region" description="Helical" evidence="10">
    <location>
        <begin position="746"/>
        <end position="766"/>
    </location>
</feature>
<dbReference type="SFLD" id="SFLDF00027">
    <property type="entry name" value="p-type_atpase"/>
    <property type="match status" value="1"/>
</dbReference>
<feature type="region of interest" description="Disordered" evidence="11">
    <location>
        <begin position="982"/>
        <end position="1166"/>
    </location>
</feature>
<dbReference type="GO" id="GO:0005886">
    <property type="term" value="C:plasma membrane"/>
    <property type="evidence" value="ECO:0007669"/>
    <property type="project" value="UniProtKB-SubCell"/>
</dbReference>
<evidence type="ECO:0000256" key="7">
    <source>
        <dbReference type="ARBA" id="ARBA00022967"/>
    </source>
</evidence>
<dbReference type="PANTHER" id="PTHR42861">
    <property type="entry name" value="CALCIUM-TRANSPORTING ATPASE"/>
    <property type="match status" value="1"/>
</dbReference>